<organism evidence="9 10">
    <name type="scientific">Candidatus Shapirobacteria bacterium CG_4_9_14_0_2_um_filter_39_11</name>
    <dbReference type="NCBI Taxonomy" id="1974478"/>
    <lineage>
        <taxon>Bacteria</taxon>
        <taxon>Candidatus Shapironibacteriota</taxon>
    </lineage>
</organism>
<feature type="non-terminal residue" evidence="9">
    <location>
        <position position="155"/>
    </location>
</feature>
<name>A0A2M8ETH5_9BACT</name>
<feature type="transmembrane region" description="Helical" evidence="8">
    <location>
        <begin position="70"/>
        <end position="88"/>
    </location>
</feature>
<evidence type="ECO:0000256" key="8">
    <source>
        <dbReference type="SAM" id="Phobius"/>
    </source>
</evidence>
<sequence length="155" mass="17412">MVLAMMRNFFKNSSSILTRRQTSILSAATVIMVMIATSRILGLIRNRILAHFFSAETLAVYFAAFRLPEVIFEVLIFGALSSAFIPIFTSYISRKQKDQAWYVAAVSLNFAFLIFSFLAILIFIFANPLYRLIAPGFAPEQTSQIASLTRILILA</sequence>
<evidence type="ECO:0000256" key="6">
    <source>
        <dbReference type="ARBA" id="ARBA00022989"/>
    </source>
</evidence>
<reference evidence="10" key="1">
    <citation type="submission" date="2017-09" db="EMBL/GenBank/DDBJ databases">
        <title>Depth-based differentiation of microbial function through sediment-hosted aquifers and enrichment of novel symbionts in the deep terrestrial subsurface.</title>
        <authorList>
            <person name="Probst A.J."/>
            <person name="Ladd B."/>
            <person name="Jarett J.K."/>
            <person name="Geller-Mcgrath D.E."/>
            <person name="Sieber C.M.K."/>
            <person name="Emerson J.B."/>
            <person name="Anantharaman K."/>
            <person name="Thomas B.C."/>
            <person name="Malmstrom R."/>
            <person name="Stieglmeier M."/>
            <person name="Klingl A."/>
            <person name="Woyke T."/>
            <person name="Ryan C.M."/>
            <person name="Banfield J.F."/>
        </authorList>
    </citation>
    <scope>NUCLEOTIDE SEQUENCE [LARGE SCALE GENOMIC DNA]</scope>
</reference>
<evidence type="ECO:0000256" key="5">
    <source>
        <dbReference type="ARBA" id="ARBA00022984"/>
    </source>
</evidence>
<dbReference type="Pfam" id="PF03023">
    <property type="entry name" value="MurJ"/>
    <property type="match status" value="1"/>
</dbReference>
<dbReference type="InterPro" id="IPR004268">
    <property type="entry name" value="MurJ"/>
</dbReference>
<keyword evidence="4" id="KW-0133">Cell shape</keyword>
<dbReference type="GO" id="GO:0015648">
    <property type="term" value="F:lipid-linked peptidoglycan transporter activity"/>
    <property type="evidence" value="ECO:0007669"/>
    <property type="project" value="TreeGrafter"/>
</dbReference>
<feature type="transmembrane region" description="Helical" evidence="8">
    <location>
        <begin position="20"/>
        <end position="41"/>
    </location>
</feature>
<keyword evidence="5" id="KW-0573">Peptidoglycan synthesis</keyword>
<comment type="subcellular location">
    <subcellularLocation>
        <location evidence="1">Cell membrane</location>
        <topology evidence="1">Multi-pass membrane protein</topology>
    </subcellularLocation>
</comment>
<dbReference type="PANTHER" id="PTHR47019:SF1">
    <property type="entry name" value="LIPID II FLIPPASE MURJ"/>
    <property type="match status" value="1"/>
</dbReference>
<evidence type="ECO:0000256" key="3">
    <source>
        <dbReference type="ARBA" id="ARBA00022692"/>
    </source>
</evidence>
<keyword evidence="6 8" id="KW-1133">Transmembrane helix</keyword>
<evidence type="ECO:0000256" key="1">
    <source>
        <dbReference type="ARBA" id="ARBA00004651"/>
    </source>
</evidence>
<evidence type="ECO:0008006" key="11">
    <source>
        <dbReference type="Google" id="ProtNLM"/>
    </source>
</evidence>
<evidence type="ECO:0000313" key="9">
    <source>
        <dbReference type="EMBL" id="PJC28427.1"/>
    </source>
</evidence>
<evidence type="ECO:0000256" key="7">
    <source>
        <dbReference type="ARBA" id="ARBA00023136"/>
    </source>
</evidence>
<feature type="transmembrane region" description="Helical" evidence="8">
    <location>
        <begin position="100"/>
        <end position="126"/>
    </location>
</feature>
<dbReference type="GO" id="GO:0005886">
    <property type="term" value="C:plasma membrane"/>
    <property type="evidence" value="ECO:0007669"/>
    <property type="project" value="UniProtKB-SubCell"/>
</dbReference>
<keyword evidence="2" id="KW-1003">Cell membrane</keyword>
<dbReference type="InterPro" id="IPR051050">
    <property type="entry name" value="Lipid_II_flippase_MurJ/MviN"/>
</dbReference>
<dbReference type="GO" id="GO:0009252">
    <property type="term" value="P:peptidoglycan biosynthetic process"/>
    <property type="evidence" value="ECO:0007669"/>
    <property type="project" value="UniProtKB-KW"/>
</dbReference>
<dbReference type="PANTHER" id="PTHR47019">
    <property type="entry name" value="LIPID II FLIPPASE MURJ"/>
    <property type="match status" value="1"/>
</dbReference>
<accession>A0A2M8ETH5</accession>
<keyword evidence="7 8" id="KW-0472">Membrane</keyword>
<protein>
    <recommendedName>
        <fullName evidence="11">Murein biosynthesis integral membrane protein MurJ</fullName>
    </recommendedName>
</protein>
<dbReference type="Proteomes" id="UP000229816">
    <property type="component" value="Unassembled WGS sequence"/>
</dbReference>
<dbReference type="GO" id="GO:0034204">
    <property type="term" value="P:lipid translocation"/>
    <property type="evidence" value="ECO:0007669"/>
    <property type="project" value="TreeGrafter"/>
</dbReference>
<evidence type="ECO:0000256" key="4">
    <source>
        <dbReference type="ARBA" id="ARBA00022960"/>
    </source>
</evidence>
<evidence type="ECO:0000313" key="10">
    <source>
        <dbReference type="Proteomes" id="UP000229816"/>
    </source>
</evidence>
<evidence type="ECO:0000256" key="2">
    <source>
        <dbReference type="ARBA" id="ARBA00022475"/>
    </source>
</evidence>
<gene>
    <name evidence="9" type="ORF">CO054_00185</name>
</gene>
<comment type="caution">
    <text evidence="9">The sequence shown here is derived from an EMBL/GenBank/DDBJ whole genome shotgun (WGS) entry which is preliminary data.</text>
</comment>
<dbReference type="EMBL" id="PFSF01000005">
    <property type="protein sequence ID" value="PJC28427.1"/>
    <property type="molecule type" value="Genomic_DNA"/>
</dbReference>
<dbReference type="GO" id="GO:0008360">
    <property type="term" value="P:regulation of cell shape"/>
    <property type="evidence" value="ECO:0007669"/>
    <property type="project" value="UniProtKB-KW"/>
</dbReference>
<keyword evidence="3 8" id="KW-0812">Transmembrane</keyword>
<proteinExistence type="predicted"/>
<dbReference type="AlphaFoldDB" id="A0A2M8ETH5"/>